<dbReference type="GO" id="GO:0000922">
    <property type="term" value="C:spindle pole"/>
    <property type="evidence" value="ECO:0007669"/>
    <property type="project" value="TreeGrafter"/>
</dbReference>
<reference evidence="16" key="1">
    <citation type="submission" date="2025-08" db="UniProtKB">
        <authorList>
            <consortium name="Ensembl"/>
        </authorList>
    </citation>
    <scope>IDENTIFICATION</scope>
</reference>
<dbReference type="GO" id="GO:0051301">
    <property type="term" value="P:cell division"/>
    <property type="evidence" value="ECO:0007669"/>
    <property type="project" value="UniProtKB-KW"/>
</dbReference>
<name>A0A673XER8_SALTR</name>
<proteinExistence type="inferred from homology"/>
<dbReference type="Proteomes" id="UP000472277">
    <property type="component" value="Chromosome 8"/>
</dbReference>
<dbReference type="SMART" id="SM01052">
    <property type="entry name" value="CAP_GLY"/>
    <property type="match status" value="1"/>
</dbReference>
<dbReference type="GO" id="GO:0007097">
    <property type="term" value="P:nuclear migration"/>
    <property type="evidence" value="ECO:0007669"/>
    <property type="project" value="TreeGrafter"/>
</dbReference>
<dbReference type="Pfam" id="PF01302">
    <property type="entry name" value="CAP_GLY"/>
    <property type="match status" value="1"/>
</dbReference>
<keyword evidence="17" id="KW-1185">Reference proteome</keyword>
<dbReference type="AlphaFoldDB" id="A0A673XER8"/>
<evidence type="ECO:0000256" key="11">
    <source>
        <dbReference type="ARBA" id="ARBA00023054"/>
    </source>
</evidence>
<evidence type="ECO:0000313" key="16">
    <source>
        <dbReference type="Ensembl" id="ENSSTUP00000022679.1"/>
    </source>
</evidence>
<accession>A0A673XER8</accession>
<dbReference type="GO" id="GO:0030424">
    <property type="term" value="C:axon"/>
    <property type="evidence" value="ECO:0007669"/>
    <property type="project" value="TreeGrafter"/>
</dbReference>
<dbReference type="SUPFAM" id="SSF74924">
    <property type="entry name" value="Cap-Gly domain"/>
    <property type="match status" value="1"/>
</dbReference>
<comment type="similarity">
    <text evidence="4">Belongs to the dynactin 150 kDa subunit family.</text>
</comment>
<dbReference type="GeneTree" id="ENSGT00940000155378"/>
<evidence type="ECO:0000256" key="1">
    <source>
        <dbReference type="ARBA" id="ARBA00004114"/>
    </source>
</evidence>
<evidence type="ECO:0000256" key="10">
    <source>
        <dbReference type="ARBA" id="ARBA00023017"/>
    </source>
</evidence>
<dbReference type="PROSITE" id="PS50245">
    <property type="entry name" value="CAP_GLY_2"/>
    <property type="match status" value="1"/>
</dbReference>
<dbReference type="Ensembl" id="ENSSTUT00000023800.1">
    <property type="protein sequence ID" value="ENSSTUP00000022679.1"/>
    <property type="gene ID" value="ENSSTUG00000007477.1"/>
</dbReference>
<reference evidence="16" key="2">
    <citation type="submission" date="2025-09" db="UniProtKB">
        <authorList>
            <consortium name="Ensembl"/>
        </authorList>
    </citation>
    <scope>IDENTIFICATION</scope>
</reference>
<dbReference type="InterPro" id="IPR000938">
    <property type="entry name" value="CAP-Gly_domain"/>
</dbReference>
<dbReference type="GO" id="GO:0030286">
    <property type="term" value="C:dynein complex"/>
    <property type="evidence" value="ECO:0007669"/>
    <property type="project" value="UniProtKB-KW"/>
</dbReference>
<keyword evidence="12" id="KW-0206">Cytoskeleton</keyword>
<feature type="coiled-coil region" evidence="14">
    <location>
        <begin position="993"/>
        <end position="1020"/>
    </location>
</feature>
<dbReference type="FunFam" id="2.30.30.190:FF:000003">
    <property type="entry name" value="dynactin subunit 1 isoform X1"/>
    <property type="match status" value="1"/>
</dbReference>
<dbReference type="InterPro" id="IPR036859">
    <property type="entry name" value="CAP-Gly_dom_sf"/>
</dbReference>
<dbReference type="Gene3D" id="2.30.30.190">
    <property type="entry name" value="CAP Gly-rich-like domain"/>
    <property type="match status" value="1"/>
</dbReference>
<evidence type="ECO:0000256" key="6">
    <source>
        <dbReference type="ARBA" id="ARBA00022490"/>
    </source>
</evidence>
<feature type="coiled-coil region" evidence="14">
    <location>
        <begin position="164"/>
        <end position="494"/>
    </location>
</feature>
<evidence type="ECO:0000256" key="8">
    <source>
        <dbReference type="ARBA" id="ARBA00022701"/>
    </source>
</evidence>
<evidence type="ECO:0000313" key="17">
    <source>
        <dbReference type="Proteomes" id="UP000472277"/>
    </source>
</evidence>
<keyword evidence="13" id="KW-0131">Cell cycle</keyword>
<keyword evidence="8" id="KW-0493">Microtubule</keyword>
<keyword evidence="10" id="KW-0243">Dynein</keyword>
<dbReference type="GO" id="GO:0005938">
    <property type="term" value="C:cell cortex"/>
    <property type="evidence" value="ECO:0007669"/>
    <property type="project" value="UniProtKB-SubCell"/>
</dbReference>
<keyword evidence="6" id="KW-0963">Cytoplasm</keyword>
<gene>
    <name evidence="16" type="primary">DCTN1</name>
    <name evidence="16" type="synonym">LOC115198545</name>
</gene>
<evidence type="ECO:0000256" key="7">
    <source>
        <dbReference type="ARBA" id="ARBA00022618"/>
    </source>
</evidence>
<evidence type="ECO:0000256" key="13">
    <source>
        <dbReference type="ARBA" id="ARBA00023306"/>
    </source>
</evidence>
<dbReference type="PANTHER" id="PTHR18916">
    <property type="entry name" value="DYNACTIN 1-RELATED MICROTUBULE-BINDING"/>
    <property type="match status" value="1"/>
</dbReference>
<evidence type="ECO:0000256" key="2">
    <source>
        <dbReference type="ARBA" id="ARBA00004186"/>
    </source>
</evidence>
<dbReference type="Pfam" id="PF12455">
    <property type="entry name" value="Dynactin"/>
    <property type="match status" value="1"/>
</dbReference>
<keyword evidence="11 14" id="KW-0175">Coiled coil</keyword>
<dbReference type="GO" id="GO:0000132">
    <property type="term" value="P:establishment of mitotic spindle orientation"/>
    <property type="evidence" value="ECO:0007669"/>
    <property type="project" value="TreeGrafter"/>
</dbReference>
<dbReference type="GO" id="GO:0005874">
    <property type="term" value="C:microtubule"/>
    <property type="evidence" value="ECO:0007669"/>
    <property type="project" value="UniProtKB-KW"/>
</dbReference>
<dbReference type="GO" id="GO:0005814">
    <property type="term" value="C:centriole"/>
    <property type="evidence" value="ECO:0007669"/>
    <property type="project" value="UniProtKB-SubCell"/>
</dbReference>
<keyword evidence="7" id="KW-0132">Cell division</keyword>
<evidence type="ECO:0000256" key="5">
    <source>
        <dbReference type="ARBA" id="ARBA00016574"/>
    </source>
</evidence>
<organism evidence="16 17">
    <name type="scientific">Salmo trutta</name>
    <name type="common">Brown trout</name>
    <dbReference type="NCBI Taxonomy" id="8032"/>
    <lineage>
        <taxon>Eukaryota</taxon>
        <taxon>Metazoa</taxon>
        <taxon>Chordata</taxon>
        <taxon>Craniata</taxon>
        <taxon>Vertebrata</taxon>
        <taxon>Euteleostomi</taxon>
        <taxon>Actinopterygii</taxon>
        <taxon>Neopterygii</taxon>
        <taxon>Teleostei</taxon>
        <taxon>Protacanthopterygii</taxon>
        <taxon>Salmoniformes</taxon>
        <taxon>Salmonidae</taxon>
        <taxon>Salmoninae</taxon>
        <taxon>Salmo</taxon>
    </lineage>
</organism>
<evidence type="ECO:0000256" key="4">
    <source>
        <dbReference type="ARBA" id="ARBA00011010"/>
    </source>
</evidence>
<feature type="coiled-coil region" evidence="14">
    <location>
        <begin position="893"/>
        <end position="945"/>
    </location>
</feature>
<evidence type="ECO:0000256" key="9">
    <source>
        <dbReference type="ARBA" id="ARBA00022776"/>
    </source>
</evidence>
<dbReference type="PANTHER" id="PTHR18916:SF6">
    <property type="entry name" value="DYNACTIN SUBUNIT 1"/>
    <property type="match status" value="1"/>
</dbReference>
<dbReference type="GO" id="GO:0008017">
    <property type="term" value="F:microtubule binding"/>
    <property type="evidence" value="ECO:0007669"/>
    <property type="project" value="UniProtKB-ARBA"/>
</dbReference>
<dbReference type="GO" id="GO:0000776">
    <property type="term" value="C:kinetochore"/>
    <property type="evidence" value="ECO:0007669"/>
    <property type="project" value="TreeGrafter"/>
</dbReference>
<dbReference type="InterPro" id="IPR022157">
    <property type="entry name" value="Dynactin"/>
</dbReference>
<evidence type="ECO:0000256" key="12">
    <source>
        <dbReference type="ARBA" id="ARBA00023212"/>
    </source>
</evidence>
<evidence type="ECO:0000256" key="3">
    <source>
        <dbReference type="ARBA" id="ARBA00004544"/>
    </source>
</evidence>
<evidence type="ECO:0000256" key="14">
    <source>
        <dbReference type="SAM" id="Coils"/>
    </source>
</evidence>
<keyword evidence="9" id="KW-0498">Mitosis</keyword>
<comment type="subcellular location">
    <subcellularLocation>
        <location evidence="3">Cytoplasm</location>
        <location evidence="3">Cell cortex</location>
    </subcellularLocation>
    <subcellularLocation>
        <location evidence="1">Cytoplasm</location>
        <location evidence="1">Cytoskeleton</location>
        <location evidence="1">Microtubule organizing center</location>
        <location evidence="1">Centrosome</location>
        <location evidence="1">Centriole</location>
    </subcellularLocation>
    <subcellularLocation>
        <location evidence="2">Cytoplasm</location>
        <location evidence="2">Cytoskeleton</location>
        <location evidence="2">Spindle</location>
    </subcellularLocation>
</comment>
<protein>
    <recommendedName>
        <fullName evidence="5">Dynactin subunit 1</fullName>
    </recommendedName>
</protein>
<feature type="domain" description="CAP-Gly" evidence="15">
    <location>
        <begin position="53"/>
        <end position="95"/>
    </location>
</feature>
<evidence type="ECO:0000259" key="15">
    <source>
        <dbReference type="PROSITE" id="PS50245"/>
    </source>
</evidence>
<sequence>MTRCVPLFLPPPQLFSSPLLSKMSADGGGKPAKVGSVVEVIGKGQRGTVAYVGATLFATGKWVGVILDEPKGKNDGTVQGKRYFQCDENCGIFVRQSQIQLVEDGSSATSPDTPEAVTAKFLPKQKGSGPMLIKRLRAGVILCVHLPLVALSFHFFIPFFPQEEESLRGQVKDLEEKLETLKMKRAEDKVKLKELEKYKIQLEQLQEWKTKMQEQQADLQKQLKEAKKDAREALESKDRYMEEMSDTADAIEMATLDKEMAEERSESLQVEVESLKEKVEELTMDLEIIKHEVEEKGSDGAASSYHVKQLEEQNSRLKEALVRMRDLSSSEKQEHVKLQKQMEKKNGELETLRTQKEKLQEEMKQAEATVDELKEQVDAALGAEEMVETLTERNLDLEEKVRELRETVTDLEAINEMNDELQENSRETEMELREQLDLNGARVREAQKRVEAAQETVADYQQTINKYRELTTSLQDTNRELTIAQNANAEQVQQPPAELFDFKIKFAETKAYAKAIEMELRKMEVGQANRHVSLLTSFMPDSFLRHGGDHDCILVLLLIPRLICKAELISKQAQEKFDLNGNPVERTGMKMRGPLGEQLSFASGLVYSLTLLQAMLHKYEQSLNSCSVEVYKRMGTLYSEMSVHERSLDFFIDLLHKDQLDETVHVEPLTKAIKYYQVAYYKHIFPEFNTSCSDIKQFCKKIRRRMPGTDVPGVPAALAFGAPVSETLTESRRQLTRVVAVLQEVAAAGAQMVAPLGEQEGLNSLQLEDVAFKAVEQVYGSHGLNPHECLRQSCSSVISTMNKMATAMQEGEYDAERPQGKVFHPLPARAVALRAEITDAEGLGVKLEDRDTVIKELKKSLKIKGEELSEAHVRLSLLEKKLDTSTKDADERVEKIQTKLDETLALLKKKEKEFEETMDALQADIDQLEAEKAELKQRLSNQSKVTIEGLRAPPASGIASIISGTAGAGVASGAGGLSGPMQVVDSPLLRQQVETQRLGIKHLKNENNRLKAEKMRAQLASLPPLHVPKLPLREASTSPPAEGPLHGALYRKTDQLLGTLLKMSAAVKVVDITGKTPGGMSASAQLLDQTARLQSLSDALDKLKGEVSEHVVSQQPGAKVSSDFATFPISSFVKAKEEKQGGTVFIGRVAIPCAKGQEQVHRLVLSQQHLQQVHRLLMT</sequence>
<dbReference type="PROSITE" id="PS00845">
    <property type="entry name" value="CAP_GLY_1"/>
    <property type="match status" value="1"/>
</dbReference>